<dbReference type="InterPro" id="IPR036822">
    <property type="entry name" value="CutC-like_dom_sf"/>
</dbReference>
<dbReference type="EMBL" id="JAPWDS010000005">
    <property type="protein sequence ID" value="KAJ5497611.1"/>
    <property type="molecule type" value="Genomic_DNA"/>
</dbReference>
<comment type="caution">
    <text evidence="3">The sequence shown here is derived from an EMBL/GenBank/DDBJ whole genome shotgun (WGS) entry which is preliminary data.</text>
</comment>
<comment type="similarity">
    <text evidence="1">Belongs to the CutC family.</text>
</comment>
<accession>A0A9W9XR29</accession>
<keyword evidence="4" id="KW-1185">Reference proteome</keyword>
<protein>
    <recommendedName>
        <fullName evidence="2">Copper homeostasis protein cutC homolog</fullName>
    </recommendedName>
</protein>
<dbReference type="PANTHER" id="PTHR12598">
    <property type="entry name" value="COPPER HOMEOSTASIS PROTEIN CUTC"/>
    <property type="match status" value="1"/>
</dbReference>
<evidence type="ECO:0000313" key="3">
    <source>
        <dbReference type="EMBL" id="KAJ5497611.1"/>
    </source>
</evidence>
<dbReference type="OrthoDB" id="7392499at2759"/>
<dbReference type="SUPFAM" id="SSF110395">
    <property type="entry name" value="CutC-like"/>
    <property type="match status" value="1"/>
</dbReference>
<proteinExistence type="inferred from homology"/>
<evidence type="ECO:0000256" key="1">
    <source>
        <dbReference type="ARBA" id="ARBA00007768"/>
    </source>
</evidence>
<dbReference type="GO" id="GO:0005507">
    <property type="term" value="F:copper ion binding"/>
    <property type="evidence" value="ECO:0007669"/>
    <property type="project" value="TreeGrafter"/>
</dbReference>
<organism evidence="3 4">
    <name type="scientific">Penicillium fimorum</name>
    <dbReference type="NCBI Taxonomy" id="1882269"/>
    <lineage>
        <taxon>Eukaryota</taxon>
        <taxon>Fungi</taxon>
        <taxon>Dikarya</taxon>
        <taxon>Ascomycota</taxon>
        <taxon>Pezizomycotina</taxon>
        <taxon>Eurotiomycetes</taxon>
        <taxon>Eurotiomycetidae</taxon>
        <taxon>Eurotiales</taxon>
        <taxon>Aspergillaceae</taxon>
        <taxon>Penicillium</taxon>
    </lineage>
</organism>
<sequence>MIRPHAEGFYYENSDFQVMKQTLNSLKSYGADGFVFGILTGSPQKRDPDASWVDVPRNKQLVQLAEGRPCTFHRAFDLIPESHWETALADITECGFASILTNGGPSGTKATECVDKLQTLVRYQTQLQGGRKLQNHKVPEIIVGGGVRASNISLLHMNTGASAFHSAALMVSEGLTCAAEVFKMKYEISRAREEEGKGDEQAR</sequence>
<dbReference type="AlphaFoldDB" id="A0A9W9XR29"/>
<dbReference type="PANTHER" id="PTHR12598:SF0">
    <property type="entry name" value="COPPER HOMEOSTASIS PROTEIN CUTC HOMOLOG"/>
    <property type="match status" value="1"/>
</dbReference>
<dbReference type="Proteomes" id="UP001149954">
    <property type="component" value="Unassembled WGS sequence"/>
</dbReference>
<dbReference type="InterPro" id="IPR005627">
    <property type="entry name" value="CutC-like"/>
</dbReference>
<dbReference type="Gene3D" id="3.20.20.380">
    <property type="entry name" value="Copper homeostasis (CutC) domain"/>
    <property type="match status" value="1"/>
</dbReference>
<reference evidence="3" key="1">
    <citation type="submission" date="2022-12" db="EMBL/GenBank/DDBJ databases">
        <authorList>
            <person name="Petersen C."/>
        </authorList>
    </citation>
    <scope>NUCLEOTIDE SEQUENCE</scope>
    <source>
        <strain evidence="3">IBT 29495</strain>
    </source>
</reference>
<dbReference type="Pfam" id="PF03932">
    <property type="entry name" value="CutC"/>
    <property type="match status" value="1"/>
</dbReference>
<reference evidence="3" key="2">
    <citation type="journal article" date="2023" name="IMA Fungus">
        <title>Comparative genomic study of the Penicillium genus elucidates a diverse pangenome and 15 lateral gene transfer events.</title>
        <authorList>
            <person name="Petersen C."/>
            <person name="Sorensen T."/>
            <person name="Nielsen M.R."/>
            <person name="Sondergaard T.E."/>
            <person name="Sorensen J.L."/>
            <person name="Fitzpatrick D.A."/>
            <person name="Frisvad J.C."/>
            <person name="Nielsen K.L."/>
        </authorList>
    </citation>
    <scope>NUCLEOTIDE SEQUENCE</scope>
    <source>
        <strain evidence="3">IBT 29495</strain>
    </source>
</reference>
<name>A0A9W9XR29_9EURO</name>
<gene>
    <name evidence="3" type="ORF">N7463_009598</name>
</gene>
<evidence type="ECO:0000313" key="4">
    <source>
        <dbReference type="Proteomes" id="UP001149954"/>
    </source>
</evidence>
<evidence type="ECO:0000256" key="2">
    <source>
        <dbReference type="ARBA" id="ARBA00019014"/>
    </source>
</evidence>